<dbReference type="Proteomes" id="UP000321491">
    <property type="component" value="Unassembled WGS sequence"/>
</dbReference>
<evidence type="ECO:0000313" key="3">
    <source>
        <dbReference type="Proteomes" id="UP000321491"/>
    </source>
</evidence>
<evidence type="ECO:0000313" key="2">
    <source>
        <dbReference type="EMBL" id="GEN30682.1"/>
    </source>
</evidence>
<reference evidence="2 3" key="1">
    <citation type="submission" date="2019-07" db="EMBL/GenBank/DDBJ databases">
        <title>Whole genome shotgun sequence of Cerasibacillus quisquiliarum NBRC 102429.</title>
        <authorList>
            <person name="Hosoyama A."/>
            <person name="Uohara A."/>
            <person name="Ohji S."/>
            <person name="Ichikawa N."/>
        </authorList>
    </citation>
    <scope>NUCLEOTIDE SEQUENCE [LARGE SCALE GENOMIC DNA]</scope>
    <source>
        <strain evidence="2 3">NBRC 102429</strain>
    </source>
</reference>
<keyword evidence="3" id="KW-1185">Reference proteome</keyword>
<keyword evidence="1" id="KW-1133">Transmembrane helix</keyword>
<keyword evidence="1" id="KW-0812">Transmembrane</keyword>
<dbReference type="InterPro" id="IPR058887">
    <property type="entry name" value="YuzI-like"/>
</dbReference>
<evidence type="ECO:0000256" key="1">
    <source>
        <dbReference type="SAM" id="Phobius"/>
    </source>
</evidence>
<sequence>MVGRIFSFLIGFGLAIIGGVSIIAYFNFLPAGVSWIEYLEFISRRIECYFLPLGIFIMAISLKSIPHDIE</sequence>
<accession>A0A511V012</accession>
<comment type="caution">
    <text evidence="2">The sequence shown here is derived from an EMBL/GenBank/DDBJ whole genome shotgun (WGS) entry which is preliminary data.</text>
</comment>
<feature type="transmembrane region" description="Helical" evidence="1">
    <location>
        <begin position="6"/>
        <end position="28"/>
    </location>
</feature>
<protein>
    <submittedName>
        <fullName evidence="2">Uncharacterized protein</fullName>
    </submittedName>
</protein>
<dbReference type="OrthoDB" id="2972455at2"/>
<dbReference type="AlphaFoldDB" id="A0A511V012"/>
<proteinExistence type="predicted"/>
<organism evidence="2 3">
    <name type="scientific">Cerasibacillus quisquiliarum</name>
    <dbReference type="NCBI Taxonomy" id="227865"/>
    <lineage>
        <taxon>Bacteria</taxon>
        <taxon>Bacillati</taxon>
        <taxon>Bacillota</taxon>
        <taxon>Bacilli</taxon>
        <taxon>Bacillales</taxon>
        <taxon>Bacillaceae</taxon>
        <taxon>Cerasibacillus</taxon>
    </lineage>
</organism>
<keyword evidence="1" id="KW-0472">Membrane</keyword>
<dbReference type="RefSeq" id="WP_146936164.1">
    <property type="nucleotide sequence ID" value="NZ_BJXW01000009.1"/>
</dbReference>
<gene>
    <name evidence="2" type="ORF">CQU01_09200</name>
</gene>
<name>A0A511V012_9BACI</name>
<dbReference type="EMBL" id="BJXW01000009">
    <property type="protein sequence ID" value="GEN30682.1"/>
    <property type="molecule type" value="Genomic_DNA"/>
</dbReference>
<dbReference type="Pfam" id="PF26135">
    <property type="entry name" value="YuzI"/>
    <property type="match status" value="1"/>
</dbReference>